<dbReference type="Pfam" id="PF18755">
    <property type="entry name" value="RAMA"/>
    <property type="match status" value="1"/>
</dbReference>
<dbReference type="InterPro" id="IPR040843">
    <property type="entry name" value="RAMA"/>
</dbReference>
<gene>
    <name evidence="3" type="ORF">MEDL_51903</name>
</gene>
<evidence type="ECO:0000259" key="2">
    <source>
        <dbReference type="Pfam" id="PF18755"/>
    </source>
</evidence>
<feature type="region of interest" description="Disordered" evidence="1">
    <location>
        <begin position="219"/>
        <end position="239"/>
    </location>
</feature>
<comment type="caution">
    <text evidence="3">The sequence shown here is derived from an EMBL/GenBank/DDBJ whole genome shotgun (WGS) entry which is preliminary data.</text>
</comment>
<dbReference type="OrthoDB" id="5980061at2759"/>
<organism evidence="3 4">
    <name type="scientific">Mytilus edulis</name>
    <name type="common">Blue mussel</name>
    <dbReference type="NCBI Taxonomy" id="6550"/>
    <lineage>
        <taxon>Eukaryota</taxon>
        <taxon>Metazoa</taxon>
        <taxon>Spiralia</taxon>
        <taxon>Lophotrochozoa</taxon>
        <taxon>Mollusca</taxon>
        <taxon>Bivalvia</taxon>
        <taxon>Autobranchia</taxon>
        <taxon>Pteriomorphia</taxon>
        <taxon>Mytilida</taxon>
        <taxon>Mytiloidea</taxon>
        <taxon>Mytilidae</taxon>
        <taxon>Mytilinae</taxon>
        <taxon>Mytilus</taxon>
    </lineage>
</organism>
<keyword evidence="4" id="KW-1185">Reference proteome</keyword>
<dbReference type="EMBL" id="CAJPWZ010002525">
    <property type="protein sequence ID" value="CAG2239561.1"/>
    <property type="molecule type" value="Genomic_DNA"/>
</dbReference>
<feature type="compositionally biased region" description="Basic and acidic residues" evidence="1">
    <location>
        <begin position="227"/>
        <end position="238"/>
    </location>
</feature>
<accession>A0A8S3U135</accession>
<sequence length="311" mass="35197">MREGGKTHNEMMRKVIDKAMKIISEKPSGAKPSCVVNSTQLEQARLYRAEQNKTPPLSPREECNDISPSVASFATFRSAVTEHFPVVRPSSQVEYFTFIAYKLGINPFNASGREPGLQDIFNGLKYPPLHLLINKEIIKPGRNILTVNAKGKEYRSSLTEDGYIESLGGELFLTPVKWLAAILGKPVPDVKKSQAYKQVHYRGISLISILKEPTLVVHDEEDDNSQDENKEIDNKCDDTTPLSQSSFNDKVRNTVHHSTGSLKIMLHMSNIKLLDVTDFTNDNDLPENFWNDDFCKVKLSEDLWKDVDNWN</sequence>
<evidence type="ECO:0000256" key="1">
    <source>
        <dbReference type="SAM" id="MobiDB-lite"/>
    </source>
</evidence>
<reference evidence="3" key="1">
    <citation type="submission" date="2021-03" db="EMBL/GenBank/DDBJ databases">
        <authorList>
            <person name="Bekaert M."/>
        </authorList>
    </citation>
    <scope>NUCLEOTIDE SEQUENCE</scope>
</reference>
<evidence type="ECO:0000313" key="4">
    <source>
        <dbReference type="Proteomes" id="UP000683360"/>
    </source>
</evidence>
<dbReference type="AlphaFoldDB" id="A0A8S3U135"/>
<protein>
    <recommendedName>
        <fullName evidence="2">RAMA domain-containing protein</fullName>
    </recommendedName>
</protein>
<dbReference type="Proteomes" id="UP000683360">
    <property type="component" value="Unassembled WGS sequence"/>
</dbReference>
<proteinExistence type="predicted"/>
<feature type="domain" description="RAMA" evidence="2">
    <location>
        <begin position="129"/>
        <end position="206"/>
    </location>
</feature>
<name>A0A8S3U135_MYTED</name>
<evidence type="ECO:0000313" key="3">
    <source>
        <dbReference type="EMBL" id="CAG2239561.1"/>
    </source>
</evidence>